<proteinExistence type="predicted"/>
<evidence type="ECO:0000313" key="4">
    <source>
        <dbReference type="Proteomes" id="UP001260959"/>
    </source>
</evidence>
<reference evidence="3 4" key="1">
    <citation type="submission" date="2023-08" db="EMBL/GenBank/DDBJ databases">
        <authorList>
            <person name="Maltman C."/>
        </authorList>
    </citation>
    <scope>NUCLEOTIDE SEQUENCE [LARGE SCALE GENOMIC DNA]</scope>
    <source>
        <strain evidence="3 4">ES2</strain>
    </source>
</reference>
<evidence type="ECO:0000313" key="3">
    <source>
        <dbReference type="EMBL" id="MDR4952601.1"/>
    </source>
</evidence>
<gene>
    <name evidence="3" type="ORF">REB14_10480</name>
</gene>
<keyword evidence="1" id="KW-0175">Coiled coil</keyword>
<sequence length="135" mass="15473">MTKKSKLTPRSSPLSKEPYKRREESEIIRILTEIDKGLISKLGACKKYGLNRNTLRLWITKLSIRTLEGKIPNTFFTEMDENSKNKALEKRIHELSKSLEYAKLKIAGLETMIKVAEEDLKIKIGKKSGTKPPKD</sequence>
<organism evidence="3 4">
    <name type="scientific">Chryseobacterium metallicongregator</name>
    <dbReference type="NCBI Taxonomy" id="3073042"/>
    <lineage>
        <taxon>Bacteria</taxon>
        <taxon>Pseudomonadati</taxon>
        <taxon>Bacteroidota</taxon>
        <taxon>Flavobacteriia</taxon>
        <taxon>Flavobacteriales</taxon>
        <taxon>Weeksellaceae</taxon>
        <taxon>Chryseobacterium group</taxon>
        <taxon>Chryseobacterium</taxon>
    </lineage>
</organism>
<feature type="coiled-coil region" evidence="1">
    <location>
        <begin position="85"/>
        <end position="119"/>
    </location>
</feature>
<keyword evidence="4" id="KW-1185">Reference proteome</keyword>
<comment type="caution">
    <text evidence="3">The sequence shown here is derived from an EMBL/GenBank/DDBJ whole genome shotgun (WGS) entry which is preliminary data.</text>
</comment>
<evidence type="ECO:0000256" key="2">
    <source>
        <dbReference type="SAM" id="MobiDB-lite"/>
    </source>
</evidence>
<evidence type="ECO:0000256" key="1">
    <source>
        <dbReference type="SAM" id="Coils"/>
    </source>
</evidence>
<dbReference type="Proteomes" id="UP001260959">
    <property type="component" value="Unassembled WGS sequence"/>
</dbReference>
<dbReference type="EMBL" id="JAVIXS010000006">
    <property type="protein sequence ID" value="MDR4952601.1"/>
    <property type="molecule type" value="Genomic_DNA"/>
</dbReference>
<dbReference type="RefSeq" id="WP_309522133.1">
    <property type="nucleotide sequence ID" value="NZ_JAVIXS010000006.1"/>
</dbReference>
<name>A0ABU1E4A2_9FLAO</name>
<evidence type="ECO:0008006" key="5">
    <source>
        <dbReference type="Google" id="ProtNLM"/>
    </source>
</evidence>
<feature type="region of interest" description="Disordered" evidence="2">
    <location>
        <begin position="1"/>
        <end position="21"/>
    </location>
</feature>
<accession>A0ABU1E4A2</accession>
<protein>
    <recommendedName>
        <fullName evidence="5">Transposase</fullName>
    </recommendedName>
</protein>